<gene>
    <name evidence="1" type="ORF">CAEBREN_07434</name>
</gene>
<accession>G0MYN5</accession>
<protein>
    <submittedName>
        <fullName evidence="1">Uncharacterized protein</fullName>
    </submittedName>
</protein>
<dbReference type="AlphaFoldDB" id="G0MYN5"/>
<dbReference type="HOGENOM" id="CLU_912855_0_0_1"/>
<keyword evidence="2" id="KW-1185">Reference proteome</keyword>
<name>G0MYN5_CAEBE</name>
<evidence type="ECO:0000313" key="1">
    <source>
        <dbReference type="EMBL" id="EGT47792.1"/>
    </source>
</evidence>
<dbReference type="InParanoid" id="G0MYN5"/>
<sequence>MRFYVYMYIFKSFDKLVFFLIYQTVFSIRNPNFVFLCSSQVIGRRGLSVGSSDSLRVTRTSRTHIGTSYQSEFERSSITKGCLDNTLGSKIRQGYPPDKSSGFVANDNDEQYVCWNDEDVDDMRQLLWIITSEEDDDSKHIDEPIYSGPDKYDRLAGGHLQQRRGNKGTIPAATTYRGRDPWILYTIKKLTSKDNSSQTRIYSKYPRWGQSKEIAVEVMDRQLDESLDSNARMINLTKTMKMNPKDRRWGQPEEIYAMFATDSSSSSNRLQAGSVDCGLREARRPMNRLFNPMPLDGMMLDGRIN</sequence>
<reference evidence="2" key="1">
    <citation type="submission" date="2011-07" db="EMBL/GenBank/DDBJ databases">
        <authorList>
            <consortium name="Caenorhabditis brenneri Sequencing and Analysis Consortium"/>
            <person name="Wilson R.K."/>
        </authorList>
    </citation>
    <scope>NUCLEOTIDE SEQUENCE [LARGE SCALE GENOMIC DNA]</scope>
    <source>
        <strain evidence="2">PB2801</strain>
    </source>
</reference>
<proteinExistence type="predicted"/>
<dbReference type="Proteomes" id="UP000008068">
    <property type="component" value="Unassembled WGS sequence"/>
</dbReference>
<organism evidence="2">
    <name type="scientific">Caenorhabditis brenneri</name>
    <name type="common">Nematode worm</name>
    <dbReference type="NCBI Taxonomy" id="135651"/>
    <lineage>
        <taxon>Eukaryota</taxon>
        <taxon>Metazoa</taxon>
        <taxon>Ecdysozoa</taxon>
        <taxon>Nematoda</taxon>
        <taxon>Chromadorea</taxon>
        <taxon>Rhabditida</taxon>
        <taxon>Rhabditina</taxon>
        <taxon>Rhabditomorpha</taxon>
        <taxon>Rhabditoidea</taxon>
        <taxon>Rhabditidae</taxon>
        <taxon>Peloderinae</taxon>
        <taxon>Caenorhabditis</taxon>
    </lineage>
</organism>
<dbReference type="EMBL" id="GL379821">
    <property type="protein sequence ID" value="EGT47792.1"/>
    <property type="molecule type" value="Genomic_DNA"/>
</dbReference>
<evidence type="ECO:0000313" key="2">
    <source>
        <dbReference type="Proteomes" id="UP000008068"/>
    </source>
</evidence>